<evidence type="ECO:0000256" key="5">
    <source>
        <dbReference type="ARBA" id="ARBA00022777"/>
    </source>
</evidence>
<dbReference type="AlphaFoldDB" id="A0A4V6L8J1"/>
<protein>
    <recommendedName>
        <fullName evidence="2">histidine kinase</fullName>
        <ecNumber evidence="2">2.7.13.3</ecNumber>
    </recommendedName>
</protein>
<dbReference type="Pfam" id="PF02518">
    <property type="entry name" value="HATPase_c"/>
    <property type="match status" value="1"/>
</dbReference>
<dbReference type="Pfam" id="PF00512">
    <property type="entry name" value="HisKA"/>
    <property type="match status" value="1"/>
</dbReference>
<dbReference type="Proteomes" id="UP000403538">
    <property type="component" value="Unassembled WGS sequence"/>
</dbReference>
<dbReference type="SUPFAM" id="SSF47384">
    <property type="entry name" value="Homodimeric domain of signal transducing histidine kinase"/>
    <property type="match status" value="1"/>
</dbReference>
<dbReference type="SUPFAM" id="SSF55874">
    <property type="entry name" value="ATPase domain of HSP90 chaperone/DNA topoisomerase II/histidine kinase"/>
    <property type="match status" value="1"/>
</dbReference>
<organism evidence="8 9">
    <name type="scientific">Streptococcus anginosus</name>
    <dbReference type="NCBI Taxonomy" id="1328"/>
    <lineage>
        <taxon>Bacteria</taxon>
        <taxon>Bacillati</taxon>
        <taxon>Bacillota</taxon>
        <taxon>Bacilli</taxon>
        <taxon>Lactobacillales</taxon>
        <taxon>Streptococcaceae</taxon>
        <taxon>Streptococcus</taxon>
        <taxon>Streptococcus anginosus group</taxon>
    </lineage>
</organism>
<name>A0A4V6L8J1_STRAP</name>
<evidence type="ECO:0000256" key="6">
    <source>
        <dbReference type="ARBA" id="ARBA00023012"/>
    </source>
</evidence>
<dbReference type="GO" id="GO:0000155">
    <property type="term" value="F:phosphorelay sensor kinase activity"/>
    <property type="evidence" value="ECO:0007669"/>
    <property type="project" value="InterPro"/>
</dbReference>
<dbReference type="RefSeq" id="WP_126407855.1">
    <property type="nucleotide sequence ID" value="NZ_CABEID010000001.1"/>
</dbReference>
<dbReference type="PANTHER" id="PTHR43547">
    <property type="entry name" value="TWO-COMPONENT HISTIDINE KINASE"/>
    <property type="match status" value="1"/>
</dbReference>
<dbReference type="Gene3D" id="3.30.565.10">
    <property type="entry name" value="Histidine kinase-like ATPase, C-terminal domain"/>
    <property type="match status" value="1"/>
</dbReference>
<dbReference type="InterPro" id="IPR003661">
    <property type="entry name" value="HisK_dim/P_dom"/>
</dbReference>
<evidence type="ECO:0000313" key="9">
    <source>
        <dbReference type="Proteomes" id="UP000403538"/>
    </source>
</evidence>
<proteinExistence type="predicted"/>
<keyword evidence="5 8" id="KW-0418">Kinase</keyword>
<keyword evidence="4 8" id="KW-0808">Transferase</keyword>
<dbReference type="EMBL" id="CABEID010000001">
    <property type="protein sequence ID" value="VTS45177.1"/>
    <property type="molecule type" value="Genomic_DNA"/>
</dbReference>
<dbReference type="CDD" id="cd00075">
    <property type="entry name" value="HATPase"/>
    <property type="match status" value="1"/>
</dbReference>
<evidence type="ECO:0000256" key="1">
    <source>
        <dbReference type="ARBA" id="ARBA00000085"/>
    </source>
</evidence>
<dbReference type="CDD" id="cd00082">
    <property type="entry name" value="HisKA"/>
    <property type="match status" value="1"/>
</dbReference>
<comment type="catalytic activity">
    <reaction evidence="1">
        <text>ATP + protein L-histidine = ADP + protein N-phospho-L-histidine.</text>
        <dbReference type="EC" id="2.7.13.3"/>
    </reaction>
</comment>
<dbReference type="Gene3D" id="1.10.287.130">
    <property type="match status" value="1"/>
</dbReference>
<evidence type="ECO:0000256" key="4">
    <source>
        <dbReference type="ARBA" id="ARBA00022679"/>
    </source>
</evidence>
<evidence type="ECO:0000259" key="7">
    <source>
        <dbReference type="PROSITE" id="PS50109"/>
    </source>
</evidence>
<evidence type="ECO:0000256" key="2">
    <source>
        <dbReference type="ARBA" id="ARBA00012438"/>
    </source>
</evidence>
<keyword evidence="3" id="KW-0597">Phosphoprotein</keyword>
<dbReference type="SMART" id="SM00387">
    <property type="entry name" value="HATPase_c"/>
    <property type="match status" value="1"/>
</dbReference>
<reference evidence="8 9" key="1">
    <citation type="submission" date="2019-05" db="EMBL/GenBank/DDBJ databases">
        <authorList>
            <consortium name="Pathogen Informatics"/>
        </authorList>
    </citation>
    <scope>NUCLEOTIDE SEQUENCE [LARGE SCALE GENOMIC DNA]</scope>
    <source>
        <strain evidence="8 9">NCTC11062</strain>
    </source>
</reference>
<gene>
    <name evidence="8" type="primary">cusS</name>
    <name evidence="8" type="ORF">NCTC11062_01684</name>
</gene>
<evidence type="ECO:0000313" key="8">
    <source>
        <dbReference type="EMBL" id="VTS45177.1"/>
    </source>
</evidence>
<sequence length="299" mass="34540">MLEFILIMFIGLLGFLLVRYHVAVRNFSQQIREKRETGSQIRLAPQNHSQTIVELANEVEKLFQEVEQTRFIARQEKKTLDMAISNIAHDIRTPLTIASGYTQQLIKGKEENEQLLKIATNLSVVSNRLEALMEYRRLMEGAVRPQFRQIDISKLIAKQMLSFYDAFQKQGIELQVNLQEGLVIKTDPEILERIVQNMLSNVLKHGKETAQLSLIRKDATIHLSVKNIVRQPIQHLEKLTNRFYSENLSNTEESSGLGLYITQQLVDILGGDLTMKAEGEWFGLFIRLRIFYTEKQLII</sequence>
<accession>A0A4V6L8J1</accession>
<dbReference type="SMART" id="SM00388">
    <property type="entry name" value="HisKA"/>
    <property type="match status" value="1"/>
</dbReference>
<dbReference type="EC" id="2.7.13.3" evidence="2"/>
<keyword evidence="6" id="KW-0902">Two-component regulatory system</keyword>
<feature type="domain" description="Histidine kinase" evidence="7">
    <location>
        <begin position="86"/>
        <end position="294"/>
    </location>
</feature>
<dbReference type="InterPro" id="IPR003594">
    <property type="entry name" value="HATPase_dom"/>
</dbReference>
<dbReference type="PROSITE" id="PS50109">
    <property type="entry name" value="HIS_KIN"/>
    <property type="match status" value="1"/>
</dbReference>
<dbReference type="InterPro" id="IPR036097">
    <property type="entry name" value="HisK_dim/P_sf"/>
</dbReference>
<evidence type="ECO:0000256" key="3">
    <source>
        <dbReference type="ARBA" id="ARBA00022553"/>
    </source>
</evidence>
<dbReference type="InterPro" id="IPR036890">
    <property type="entry name" value="HATPase_C_sf"/>
</dbReference>
<dbReference type="PANTHER" id="PTHR43547:SF2">
    <property type="entry name" value="HYBRID SIGNAL TRANSDUCTION HISTIDINE KINASE C"/>
    <property type="match status" value="1"/>
</dbReference>
<dbReference type="InterPro" id="IPR005467">
    <property type="entry name" value="His_kinase_dom"/>
</dbReference>